<dbReference type="InterPro" id="IPR056146">
    <property type="entry name" value="DUF7729"/>
</dbReference>
<dbReference type="PANTHER" id="PTHR39460">
    <property type="entry name" value="EXPRESSED PROTEIN"/>
    <property type="match status" value="1"/>
</dbReference>
<keyword evidence="2" id="KW-0812">Transmembrane</keyword>
<feature type="domain" description="DUF7729" evidence="3">
    <location>
        <begin position="147"/>
        <end position="357"/>
    </location>
</feature>
<gene>
    <name evidence="4" type="ORF">VTJ83DRAFT_2484</name>
</gene>
<dbReference type="EMBL" id="JAZGUE010000002">
    <property type="protein sequence ID" value="KAL2270300.1"/>
    <property type="molecule type" value="Genomic_DNA"/>
</dbReference>
<evidence type="ECO:0000256" key="1">
    <source>
        <dbReference type="SAM" id="MobiDB-lite"/>
    </source>
</evidence>
<proteinExistence type="predicted"/>
<feature type="region of interest" description="Disordered" evidence="1">
    <location>
        <begin position="72"/>
        <end position="120"/>
    </location>
</feature>
<name>A0ABR4DJH2_9PEZI</name>
<feature type="compositionally biased region" description="Low complexity" evidence="1">
    <location>
        <begin position="98"/>
        <end position="120"/>
    </location>
</feature>
<feature type="region of interest" description="Disordered" evidence="1">
    <location>
        <begin position="1"/>
        <end position="31"/>
    </location>
</feature>
<dbReference type="Proteomes" id="UP001600064">
    <property type="component" value="Unassembled WGS sequence"/>
</dbReference>
<evidence type="ECO:0000256" key="2">
    <source>
        <dbReference type="SAM" id="Phobius"/>
    </source>
</evidence>
<accession>A0ABR4DJH2</accession>
<protein>
    <recommendedName>
        <fullName evidence="3">DUF7729 domain-containing protein</fullName>
    </recommendedName>
</protein>
<dbReference type="GeneID" id="98123403"/>
<organism evidence="4 5">
    <name type="scientific">Remersonia thermophila</name>
    <dbReference type="NCBI Taxonomy" id="72144"/>
    <lineage>
        <taxon>Eukaryota</taxon>
        <taxon>Fungi</taxon>
        <taxon>Dikarya</taxon>
        <taxon>Ascomycota</taxon>
        <taxon>Pezizomycotina</taxon>
        <taxon>Sordariomycetes</taxon>
        <taxon>Sordariomycetidae</taxon>
        <taxon>Sordariales</taxon>
        <taxon>Sordariales incertae sedis</taxon>
        <taxon>Remersonia</taxon>
    </lineage>
</organism>
<feature type="transmembrane region" description="Helical" evidence="2">
    <location>
        <begin position="39"/>
        <end position="58"/>
    </location>
</feature>
<keyword evidence="2" id="KW-1133">Transmembrane helix</keyword>
<dbReference type="RefSeq" id="XP_070869024.1">
    <property type="nucleotide sequence ID" value="XM_071008759.1"/>
</dbReference>
<evidence type="ECO:0000259" key="3">
    <source>
        <dbReference type="Pfam" id="PF24855"/>
    </source>
</evidence>
<feature type="compositionally biased region" description="Basic and acidic residues" evidence="1">
    <location>
        <begin position="84"/>
        <end position="95"/>
    </location>
</feature>
<keyword evidence="5" id="KW-1185">Reference proteome</keyword>
<reference evidence="4 5" key="1">
    <citation type="journal article" date="2024" name="Commun. Biol.">
        <title>Comparative genomic analysis of thermophilic fungi reveals convergent evolutionary adaptations and gene losses.</title>
        <authorList>
            <person name="Steindorff A.S."/>
            <person name="Aguilar-Pontes M.V."/>
            <person name="Robinson A.J."/>
            <person name="Andreopoulos B."/>
            <person name="LaButti K."/>
            <person name="Kuo A."/>
            <person name="Mondo S."/>
            <person name="Riley R."/>
            <person name="Otillar R."/>
            <person name="Haridas S."/>
            <person name="Lipzen A."/>
            <person name="Grimwood J."/>
            <person name="Schmutz J."/>
            <person name="Clum A."/>
            <person name="Reid I.D."/>
            <person name="Moisan M.C."/>
            <person name="Butler G."/>
            <person name="Nguyen T.T.M."/>
            <person name="Dewar K."/>
            <person name="Conant G."/>
            <person name="Drula E."/>
            <person name="Henrissat B."/>
            <person name="Hansel C."/>
            <person name="Singer S."/>
            <person name="Hutchinson M.I."/>
            <person name="de Vries R.P."/>
            <person name="Natvig D.O."/>
            <person name="Powell A.J."/>
            <person name="Tsang A."/>
            <person name="Grigoriev I.V."/>
        </authorList>
    </citation>
    <scope>NUCLEOTIDE SEQUENCE [LARGE SCALE GENOMIC DNA]</scope>
    <source>
        <strain evidence="4 5">ATCC 22073</strain>
    </source>
</reference>
<comment type="caution">
    <text evidence="4">The sequence shown here is derived from an EMBL/GenBank/DDBJ whole genome shotgun (WGS) entry which is preliminary data.</text>
</comment>
<dbReference type="Pfam" id="PF24855">
    <property type="entry name" value="DUF7729"/>
    <property type="match status" value="1"/>
</dbReference>
<evidence type="ECO:0000313" key="4">
    <source>
        <dbReference type="EMBL" id="KAL2270300.1"/>
    </source>
</evidence>
<sequence>MPPPVARREVAPASAPARPSPPTARQVSPTIRTRTPTSWAVLLTIAVCFVSHVLAAAASPRALVPDYRQPFGGGGRWAPLQVEQKGRPVEKRADDTESSSSSESSKPTSTSSGSSSTSASVTTTFSLGATSTGRASPSTTAASANPLPSILDSLFSDFTPDPNGGEPPCQKFIKSFLNDPTFQQCYPLSMLLDLSQSFFEAQRSMVSITRTLDATCAANPATCNEYLSLLADDLLLAENCGAEFDRGLQIVLDTYKTLRAYAPVYAAGCLRDPDTGAYCYAKAVTNVSNPSGTYVYYLPLNRTLPGTTVPECNYCLKQTMALYQAATADRRQYIANTYMDAAKQVNTICGRGFTNETLADVVVPSAAAVPAMGALLLWMVAAAAGWAAVM</sequence>
<feature type="transmembrane region" description="Helical" evidence="2">
    <location>
        <begin position="367"/>
        <end position="389"/>
    </location>
</feature>
<feature type="compositionally biased region" description="Basic and acidic residues" evidence="1">
    <location>
        <begin position="1"/>
        <end position="10"/>
    </location>
</feature>
<dbReference type="PANTHER" id="PTHR39460:SF1">
    <property type="entry name" value="C6 TRANSCRIPTION FACTOR"/>
    <property type="match status" value="1"/>
</dbReference>
<evidence type="ECO:0000313" key="5">
    <source>
        <dbReference type="Proteomes" id="UP001600064"/>
    </source>
</evidence>
<keyword evidence="2" id="KW-0472">Membrane</keyword>